<feature type="transmembrane region" description="Helical" evidence="10">
    <location>
        <begin position="283"/>
        <end position="307"/>
    </location>
</feature>
<dbReference type="InterPro" id="IPR027417">
    <property type="entry name" value="P-loop_NTPase"/>
</dbReference>
<evidence type="ECO:0000256" key="3">
    <source>
        <dbReference type="ARBA" id="ARBA00022475"/>
    </source>
</evidence>
<dbReference type="InterPro" id="IPR039421">
    <property type="entry name" value="Type_1_exporter"/>
</dbReference>
<dbReference type="PANTHER" id="PTHR43394:SF1">
    <property type="entry name" value="ATP-BINDING CASSETTE SUB-FAMILY B MEMBER 10, MITOCHONDRIAL"/>
    <property type="match status" value="1"/>
</dbReference>
<dbReference type="PROSITE" id="PS50929">
    <property type="entry name" value="ABC_TM1F"/>
    <property type="match status" value="1"/>
</dbReference>
<keyword evidence="7 10" id="KW-1133">Transmembrane helix</keyword>
<dbReference type="SMART" id="SM00382">
    <property type="entry name" value="AAA"/>
    <property type="match status" value="1"/>
</dbReference>
<dbReference type="InterPro" id="IPR036640">
    <property type="entry name" value="ABC1_TM_sf"/>
</dbReference>
<evidence type="ECO:0000256" key="10">
    <source>
        <dbReference type="SAM" id="Phobius"/>
    </source>
</evidence>
<dbReference type="GO" id="GO:0015421">
    <property type="term" value="F:ABC-type oligopeptide transporter activity"/>
    <property type="evidence" value="ECO:0007669"/>
    <property type="project" value="TreeGrafter"/>
</dbReference>
<sequence length="623" mass="68746">MSNQKSARSQGPGFGPHGGMGAPVQKAKDFKGTLKRLIRYLAPYRFNLLAVFIASILSTVFSILGPKILGMATTKIFEGLMEKFNNIPGAGIDFDYLFRILGLLAGLYLFSSLFAWIQQYIMASVAQKTVYSLREEAEEKIHKLPLKYFDGTTTGETLSRVVNDVDNISTTLQQSLTQIITSVVTIIGIIMMMITISPVMTLILLCTLPLSAVVAVLVAKKSQPYFVGQQKTLGQLSGHVEEIYTGHEVVKAFGHEKKALEKFTAVNEELYQFGWKAQFISGVIMPLMTFVGNLAYVLISIVGGVFVTKGFITIGDIQAFIQYSRQFSHPIAQTANIANIIQSTVASAERVFEFLDEEEQVPDEQEAQVIHYPKGRVSFEHVDFGYTEDQLLIEDMNLEVQPGQTVAIVGPTGAGKTTLVNLLMRFYEINSGTIQIDGVDITKLKRSDLHSLFGMVLQDTWLFHGSIANNIAYGREGAAEEEVIQAALAANADHFIRTLPEGYATILNEDATNISQGQKQLLTIARAILADPPILILDEATSSVDTRTEVHIQKAMNHLMEGRTSFVIAHRLSTIKDADVILVMNEGKVIEQGNHEELLAQNGFYAELYHSQFSGQKMDESIG</sequence>
<feature type="transmembrane region" description="Helical" evidence="10">
    <location>
        <begin position="176"/>
        <end position="196"/>
    </location>
</feature>
<dbReference type="CDD" id="cd03254">
    <property type="entry name" value="ABCC_Glucan_exporter_like"/>
    <property type="match status" value="1"/>
</dbReference>
<keyword evidence="3" id="KW-1003">Cell membrane</keyword>
<comment type="subcellular location">
    <subcellularLocation>
        <location evidence="1">Cell membrane</location>
        <topology evidence="1">Multi-pass membrane protein</topology>
    </subcellularLocation>
</comment>
<keyword evidence="8 10" id="KW-0472">Membrane</keyword>
<dbReference type="PROSITE" id="PS00211">
    <property type="entry name" value="ABC_TRANSPORTER_1"/>
    <property type="match status" value="1"/>
</dbReference>
<dbReference type="Gene3D" id="3.40.50.300">
    <property type="entry name" value="P-loop containing nucleotide triphosphate hydrolases"/>
    <property type="match status" value="1"/>
</dbReference>
<feature type="compositionally biased region" description="Gly residues" evidence="9">
    <location>
        <begin position="12"/>
        <end position="21"/>
    </location>
</feature>
<dbReference type="PROSITE" id="PS50893">
    <property type="entry name" value="ABC_TRANSPORTER_2"/>
    <property type="match status" value="1"/>
</dbReference>
<dbReference type="GO" id="GO:0005886">
    <property type="term" value="C:plasma membrane"/>
    <property type="evidence" value="ECO:0007669"/>
    <property type="project" value="UniProtKB-SubCell"/>
</dbReference>
<feature type="domain" description="ABC transmembrane type-1" evidence="12">
    <location>
        <begin position="49"/>
        <end position="343"/>
    </location>
</feature>
<dbReference type="Pfam" id="PF00664">
    <property type="entry name" value="ABC_membrane"/>
    <property type="match status" value="1"/>
</dbReference>
<dbReference type="FunFam" id="3.40.50.300:FF:000287">
    <property type="entry name" value="Multidrug ABC transporter ATP-binding protein"/>
    <property type="match status" value="1"/>
</dbReference>
<dbReference type="InterPro" id="IPR011527">
    <property type="entry name" value="ABC1_TM_dom"/>
</dbReference>
<keyword evidence="14" id="KW-1185">Reference proteome</keyword>
<evidence type="ECO:0000256" key="6">
    <source>
        <dbReference type="ARBA" id="ARBA00022840"/>
    </source>
</evidence>
<evidence type="ECO:0000256" key="8">
    <source>
        <dbReference type="ARBA" id="ARBA00023136"/>
    </source>
</evidence>
<dbReference type="Pfam" id="PF00005">
    <property type="entry name" value="ABC_tran"/>
    <property type="match status" value="1"/>
</dbReference>
<feature type="transmembrane region" description="Helical" evidence="10">
    <location>
        <begin position="202"/>
        <end position="219"/>
    </location>
</feature>
<gene>
    <name evidence="13" type="ORF">F4V44_18650</name>
</gene>
<feature type="region of interest" description="Disordered" evidence="9">
    <location>
        <begin position="1"/>
        <end position="23"/>
    </location>
</feature>
<dbReference type="AlphaFoldDB" id="A0A5J5HJL4"/>
<evidence type="ECO:0000259" key="11">
    <source>
        <dbReference type="PROSITE" id="PS50893"/>
    </source>
</evidence>
<dbReference type="SUPFAM" id="SSF52540">
    <property type="entry name" value="P-loop containing nucleoside triphosphate hydrolases"/>
    <property type="match status" value="1"/>
</dbReference>
<dbReference type="PANTHER" id="PTHR43394">
    <property type="entry name" value="ATP-DEPENDENT PERMEASE MDL1, MITOCHONDRIAL"/>
    <property type="match status" value="1"/>
</dbReference>
<keyword evidence="4 10" id="KW-0812">Transmembrane</keyword>
<reference evidence="13 14" key="1">
    <citation type="submission" date="2019-09" db="EMBL/GenBank/DDBJ databases">
        <title>Whole genome sequences of isolates from the Mars Exploration Rovers.</title>
        <authorList>
            <person name="Seuylemezian A."/>
            <person name="Vaishampayan P."/>
        </authorList>
    </citation>
    <scope>NUCLEOTIDE SEQUENCE [LARGE SCALE GENOMIC DNA]</scope>
    <source>
        <strain evidence="13 14">MER_TA_151</strain>
    </source>
</reference>
<evidence type="ECO:0000256" key="5">
    <source>
        <dbReference type="ARBA" id="ARBA00022741"/>
    </source>
</evidence>
<evidence type="ECO:0000256" key="9">
    <source>
        <dbReference type="SAM" id="MobiDB-lite"/>
    </source>
</evidence>
<dbReference type="EMBL" id="VYKL01000030">
    <property type="protein sequence ID" value="KAA9019923.1"/>
    <property type="molecule type" value="Genomic_DNA"/>
</dbReference>
<dbReference type="FunFam" id="1.20.1560.10:FF:000011">
    <property type="entry name" value="Multidrug ABC transporter ATP-binding protein"/>
    <property type="match status" value="1"/>
</dbReference>
<keyword evidence="2" id="KW-0813">Transport</keyword>
<evidence type="ECO:0000256" key="4">
    <source>
        <dbReference type="ARBA" id="ARBA00022692"/>
    </source>
</evidence>
<protein>
    <submittedName>
        <fullName evidence="13">ABC transporter ATP-binding protein</fullName>
    </submittedName>
</protein>
<evidence type="ECO:0000256" key="1">
    <source>
        <dbReference type="ARBA" id="ARBA00004651"/>
    </source>
</evidence>
<feature type="transmembrane region" description="Helical" evidence="10">
    <location>
        <begin position="44"/>
        <end position="64"/>
    </location>
</feature>
<evidence type="ECO:0000256" key="7">
    <source>
        <dbReference type="ARBA" id="ARBA00022989"/>
    </source>
</evidence>
<feature type="transmembrane region" description="Helical" evidence="10">
    <location>
        <begin position="96"/>
        <end position="117"/>
    </location>
</feature>
<dbReference type="OrthoDB" id="9770415at2"/>
<evidence type="ECO:0000259" key="12">
    <source>
        <dbReference type="PROSITE" id="PS50929"/>
    </source>
</evidence>
<comment type="caution">
    <text evidence="13">The sequence shown here is derived from an EMBL/GenBank/DDBJ whole genome shotgun (WGS) entry which is preliminary data.</text>
</comment>
<dbReference type="SUPFAM" id="SSF90123">
    <property type="entry name" value="ABC transporter transmembrane region"/>
    <property type="match status" value="1"/>
</dbReference>
<keyword evidence="6 13" id="KW-0067">ATP-binding</keyword>
<dbReference type="Proteomes" id="UP000326671">
    <property type="component" value="Unassembled WGS sequence"/>
</dbReference>
<dbReference type="CDD" id="cd18547">
    <property type="entry name" value="ABC_6TM_Tm288_like"/>
    <property type="match status" value="1"/>
</dbReference>
<dbReference type="Gene3D" id="1.20.1560.10">
    <property type="entry name" value="ABC transporter type 1, transmembrane domain"/>
    <property type="match status" value="1"/>
</dbReference>
<keyword evidence="5" id="KW-0547">Nucleotide-binding</keyword>
<evidence type="ECO:0000313" key="14">
    <source>
        <dbReference type="Proteomes" id="UP000326671"/>
    </source>
</evidence>
<dbReference type="GO" id="GO:0005524">
    <property type="term" value="F:ATP binding"/>
    <property type="evidence" value="ECO:0007669"/>
    <property type="project" value="UniProtKB-KW"/>
</dbReference>
<accession>A0A5J5HJL4</accession>
<feature type="domain" description="ABC transporter" evidence="11">
    <location>
        <begin position="377"/>
        <end position="611"/>
    </location>
</feature>
<proteinExistence type="predicted"/>
<organism evidence="13 14">
    <name type="scientific">Niallia endozanthoxylica</name>
    <dbReference type="NCBI Taxonomy" id="2036016"/>
    <lineage>
        <taxon>Bacteria</taxon>
        <taxon>Bacillati</taxon>
        <taxon>Bacillota</taxon>
        <taxon>Bacilli</taxon>
        <taxon>Bacillales</taxon>
        <taxon>Bacillaceae</taxon>
        <taxon>Niallia</taxon>
    </lineage>
</organism>
<dbReference type="GO" id="GO:0016887">
    <property type="term" value="F:ATP hydrolysis activity"/>
    <property type="evidence" value="ECO:0007669"/>
    <property type="project" value="InterPro"/>
</dbReference>
<dbReference type="InterPro" id="IPR003439">
    <property type="entry name" value="ABC_transporter-like_ATP-bd"/>
</dbReference>
<evidence type="ECO:0000256" key="2">
    <source>
        <dbReference type="ARBA" id="ARBA00022448"/>
    </source>
</evidence>
<evidence type="ECO:0000313" key="13">
    <source>
        <dbReference type="EMBL" id="KAA9019923.1"/>
    </source>
</evidence>
<dbReference type="InterPro" id="IPR017871">
    <property type="entry name" value="ABC_transporter-like_CS"/>
</dbReference>
<dbReference type="RefSeq" id="WP_150441530.1">
    <property type="nucleotide sequence ID" value="NZ_VYKL01000030.1"/>
</dbReference>
<name>A0A5J5HJL4_9BACI</name>
<dbReference type="InterPro" id="IPR003593">
    <property type="entry name" value="AAA+_ATPase"/>
</dbReference>